<name>A0A0C3G6L8_PILCF</name>
<dbReference type="Proteomes" id="UP000054166">
    <property type="component" value="Unassembled WGS sequence"/>
</dbReference>
<dbReference type="InParanoid" id="A0A0C3G6L8"/>
<proteinExistence type="predicted"/>
<dbReference type="AlphaFoldDB" id="A0A0C3G6L8"/>
<dbReference type="HOGENOM" id="CLU_2307092_0_0_1"/>
<reference evidence="1 2" key="1">
    <citation type="submission" date="2014-04" db="EMBL/GenBank/DDBJ databases">
        <authorList>
            <consortium name="DOE Joint Genome Institute"/>
            <person name="Kuo A."/>
            <person name="Tarkka M."/>
            <person name="Buscot F."/>
            <person name="Kohler A."/>
            <person name="Nagy L.G."/>
            <person name="Floudas D."/>
            <person name="Copeland A."/>
            <person name="Barry K.W."/>
            <person name="Cichocki N."/>
            <person name="Veneault-Fourrey C."/>
            <person name="LaButti K."/>
            <person name="Lindquist E.A."/>
            <person name="Lipzen A."/>
            <person name="Lundell T."/>
            <person name="Morin E."/>
            <person name="Murat C."/>
            <person name="Sun H."/>
            <person name="Tunlid A."/>
            <person name="Henrissat B."/>
            <person name="Grigoriev I.V."/>
            <person name="Hibbett D.S."/>
            <person name="Martin F."/>
            <person name="Nordberg H.P."/>
            <person name="Cantor M.N."/>
            <person name="Hua S.X."/>
        </authorList>
    </citation>
    <scope>NUCLEOTIDE SEQUENCE [LARGE SCALE GENOMIC DNA]</scope>
    <source>
        <strain evidence="1 2">F 1598</strain>
    </source>
</reference>
<organism evidence="1 2">
    <name type="scientific">Piloderma croceum (strain F 1598)</name>
    <dbReference type="NCBI Taxonomy" id="765440"/>
    <lineage>
        <taxon>Eukaryota</taxon>
        <taxon>Fungi</taxon>
        <taxon>Dikarya</taxon>
        <taxon>Basidiomycota</taxon>
        <taxon>Agaricomycotina</taxon>
        <taxon>Agaricomycetes</taxon>
        <taxon>Agaricomycetidae</taxon>
        <taxon>Atheliales</taxon>
        <taxon>Atheliaceae</taxon>
        <taxon>Piloderma</taxon>
    </lineage>
</organism>
<evidence type="ECO:0000313" key="2">
    <source>
        <dbReference type="Proteomes" id="UP000054166"/>
    </source>
</evidence>
<evidence type="ECO:0000313" key="1">
    <source>
        <dbReference type="EMBL" id="KIM87464.1"/>
    </source>
</evidence>
<accession>A0A0C3G6L8</accession>
<sequence length="100" mass="11789">MYHHQHHHHIIVPICRCPQAPLSFATNQRNATCLIRQYKLPEENKHYRCNNLSLFFVRIRSIKRSGLNRIHQPPALLTTSALYVYSFISSSTHHRLMVDL</sequence>
<reference evidence="2" key="2">
    <citation type="submission" date="2015-01" db="EMBL/GenBank/DDBJ databases">
        <title>Evolutionary Origins and Diversification of the Mycorrhizal Mutualists.</title>
        <authorList>
            <consortium name="DOE Joint Genome Institute"/>
            <consortium name="Mycorrhizal Genomics Consortium"/>
            <person name="Kohler A."/>
            <person name="Kuo A."/>
            <person name="Nagy L.G."/>
            <person name="Floudas D."/>
            <person name="Copeland A."/>
            <person name="Barry K.W."/>
            <person name="Cichocki N."/>
            <person name="Veneault-Fourrey C."/>
            <person name="LaButti K."/>
            <person name="Lindquist E.A."/>
            <person name="Lipzen A."/>
            <person name="Lundell T."/>
            <person name="Morin E."/>
            <person name="Murat C."/>
            <person name="Riley R."/>
            <person name="Ohm R."/>
            <person name="Sun H."/>
            <person name="Tunlid A."/>
            <person name="Henrissat B."/>
            <person name="Grigoriev I.V."/>
            <person name="Hibbett D.S."/>
            <person name="Martin F."/>
        </authorList>
    </citation>
    <scope>NUCLEOTIDE SEQUENCE [LARGE SCALE GENOMIC DNA]</scope>
    <source>
        <strain evidence="2">F 1598</strain>
    </source>
</reference>
<gene>
    <name evidence="1" type="ORF">PILCRDRAFT_814989</name>
</gene>
<protein>
    <submittedName>
        <fullName evidence="1">Uncharacterized protein</fullName>
    </submittedName>
</protein>
<dbReference type="EMBL" id="KN832979">
    <property type="protein sequence ID" value="KIM87464.1"/>
    <property type="molecule type" value="Genomic_DNA"/>
</dbReference>
<keyword evidence="2" id="KW-1185">Reference proteome</keyword>